<sequence>MKRCQEYMKALESERKKIQVFERELPLCLELVTQAIEGCKHQMCGPTTEYWVLWDRSVLTGMVLRLVVCDGVKQKQRGKDGMRKLVREVAGGRRLLPANSYHTYLWSEIDRWSDPAVPVEK</sequence>
<proteinExistence type="predicted"/>
<evidence type="ECO:0000313" key="4">
    <source>
        <dbReference type="EMBL" id="KAI7748794.1"/>
    </source>
</evidence>
<dbReference type="GO" id="GO:0005634">
    <property type="term" value="C:nucleus"/>
    <property type="evidence" value="ECO:0007669"/>
    <property type="project" value="UniProtKB-SubCell"/>
</dbReference>
<reference evidence="4" key="1">
    <citation type="submission" date="2022-06" db="EMBL/GenBank/DDBJ databases">
        <title>Uncovering the hologenomic basis of an extraordinary plant invasion.</title>
        <authorList>
            <person name="Bieker V.C."/>
            <person name="Martin M.D."/>
            <person name="Gilbert T."/>
            <person name="Hodgins K."/>
            <person name="Battlay P."/>
            <person name="Petersen B."/>
            <person name="Wilson J."/>
        </authorList>
    </citation>
    <scope>NUCLEOTIDE SEQUENCE</scope>
    <source>
        <strain evidence="4">AA19_3_7</strain>
        <tissue evidence="4">Leaf</tissue>
    </source>
</reference>
<comment type="caution">
    <text evidence="4">The sequence shown here is derived from an EMBL/GenBank/DDBJ whole genome shotgun (WGS) entry which is preliminary data.</text>
</comment>
<keyword evidence="2" id="KW-0238">DNA-binding</keyword>
<dbReference type="AlphaFoldDB" id="A0AAD5GPS9"/>
<comment type="subcellular location">
    <subcellularLocation>
        <location evidence="1">Nucleus</location>
    </subcellularLocation>
</comment>
<dbReference type="PANTHER" id="PTHR31003:SF16">
    <property type="entry name" value="TRANSCRIPTION FACTOR HHO2"/>
    <property type="match status" value="1"/>
</dbReference>
<evidence type="ECO:0000313" key="5">
    <source>
        <dbReference type="Proteomes" id="UP001206925"/>
    </source>
</evidence>
<dbReference type="InterPro" id="IPR044787">
    <property type="entry name" value="HHO5-like"/>
</dbReference>
<feature type="domain" description="HHO5-like N-terminal" evidence="3">
    <location>
        <begin position="3"/>
        <end position="43"/>
    </location>
</feature>
<evidence type="ECO:0000256" key="1">
    <source>
        <dbReference type="ARBA" id="ARBA00004123"/>
    </source>
</evidence>
<gene>
    <name evidence="4" type="ORF">M8C21_013655</name>
</gene>
<name>A0AAD5GPS9_AMBAR</name>
<organism evidence="4 5">
    <name type="scientific">Ambrosia artemisiifolia</name>
    <name type="common">Common ragweed</name>
    <dbReference type="NCBI Taxonomy" id="4212"/>
    <lineage>
        <taxon>Eukaryota</taxon>
        <taxon>Viridiplantae</taxon>
        <taxon>Streptophyta</taxon>
        <taxon>Embryophyta</taxon>
        <taxon>Tracheophyta</taxon>
        <taxon>Spermatophyta</taxon>
        <taxon>Magnoliopsida</taxon>
        <taxon>eudicotyledons</taxon>
        <taxon>Gunneridae</taxon>
        <taxon>Pentapetalae</taxon>
        <taxon>asterids</taxon>
        <taxon>campanulids</taxon>
        <taxon>Asterales</taxon>
        <taxon>Asteraceae</taxon>
        <taxon>Asteroideae</taxon>
        <taxon>Heliantheae alliance</taxon>
        <taxon>Heliantheae</taxon>
        <taxon>Ambrosia</taxon>
    </lineage>
</organism>
<protein>
    <recommendedName>
        <fullName evidence="3">HHO5-like N-terminal domain-containing protein</fullName>
    </recommendedName>
</protein>
<dbReference type="PANTHER" id="PTHR31003">
    <property type="entry name" value="MYB FAMILY TRANSCRIPTION FACTOR"/>
    <property type="match status" value="1"/>
</dbReference>
<accession>A0AAD5GPS9</accession>
<dbReference type="Proteomes" id="UP001206925">
    <property type="component" value="Unassembled WGS sequence"/>
</dbReference>
<dbReference type="Pfam" id="PF26575">
    <property type="entry name" value="HHO5_N"/>
    <property type="match status" value="1"/>
</dbReference>
<dbReference type="GO" id="GO:0003700">
    <property type="term" value="F:DNA-binding transcription factor activity"/>
    <property type="evidence" value="ECO:0007669"/>
    <property type="project" value="InterPro"/>
</dbReference>
<keyword evidence="5" id="KW-1185">Reference proteome</keyword>
<dbReference type="InterPro" id="IPR058673">
    <property type="entry name" value="HHO5-like_N"/>
</dbReference>
<evidence type="ECO:0000259" key="3">
    <source>
        <dbReference type="Pfam" id="PF26575"/>
    </source>
</evidence>
<dbReference type="GO" id="GO:0003677">
    <property type="term" value="F:DNA binding"/>
    <property type="evidence" value="ECO:0007669"/>
    <property type="project" value="UniProtKB-KW"/>
</dbReference>
<evidence type="ECO:0000256" key="2">
    <source>
        <dbReference type="ARBA" id="ARBA00023125"/>
    </source>
</evidence>
<dbReference type="EMBL" id="JAMZMK010006461">
    <property type="protein sequence ID" value="KAI7748794.1"/>
    <property type="molecule type" value="Genomic_DNA"/>
</dbReference>